<dbReference type="STRING" id="192903.SAMN04488513_11047"/>
<feature type="transmembrane region" description="Helical" evidence="2">
    <location>
        <begin position="451"/>
        <end position="470"/>
    </location>
</feature>
<dbReference type="SUPFAM" id="SSF48452">
    <property type="entry name" value="TPR-like"/>
    <property type="match status" value="2"/>
</dbReference>
<evidence type="ECO:0000259" key="3">
    <source>
        <dbReference type="Pfam" id="PF06580"/>
    </source>
</evidence>
<dbReference type="SUPFAM" id="SSF55874">
    <property type="entry name" value="ATPase domain of HSP90 chaperone/DNA topoisomerase II/histidine kinase"/>
    <property type="match status" value="1"/>
</dbReference>
<dbReference type="PANTHER" id="PTHR34220">
    <property type="entry name" value="SENSOR HISTIDINE KINASE YPDA"/>
    <property type="match status" value="1"/>
</dbReference>
<dbReference type="Gene3D" id="1.25.40.10">
    <property type="entry name" value="Tetratricopeptide repeat domain"/>
    <property type="match status" value="2"/>
</dbReference>
<feature type="repeat" description="TPR" evidence="1">
    <location>
        <begin position="120"/>
        <end position="153"/>
    </location>
</feature>
<evidence type="ECO:0000256" key="1">
    <source>
        <dbReference type="PROSITE-ProRule" id="PRU00339"/>
    </source>
</evidence>
<dbReference type="PANTHER" id="PTHR34220:SF7">
    <property type="entry name" value="SENSOR HISTIDINE KINASE YPDA"/>
    <property type="match status" value="1"/>
</dbReference>
<name>A0A1M6MLU3_9FLAO</name>
<dbReference type="InterPro" id="IPR019734">
    <property type="entry name" value="TPR_rpt"/>
</dbReference>
<keyword evidence="2" id="KW-0472">Membrane</keyword>
<protein>
    <submittedName>
        <fullName evidence="4">Tetratricopeptide repeat-containing protein</fullName>
    </submittedName>
</protein>
<dbReference type="RefSeq" id="WP_072995237.1">
    <property type="nucleotide sequence ID" value="NZ_FQYU01000010.1"/>
</dbReference>
<keyword evidence="5" id="KW-1185">Reference proteome</keyword>
<dbReference type="GO" id="GO:0016020">
    <property type="term" value="C:membrane"/>
    <property type="evidence" value="ECO:0007669"/>
    <property type="project" value="InterPro"/>
</dbReference>
<accession>A0A1M6MLU3</accession>
<dbReference type="OrthoDB" id="6190788at2"/>
<dbReference type="SMART" id="SM00028">
    <property type="entry name" value="TPR"/>
    <property type="match status" value="6"/>
</dbReference>
<dbReference type="Pfam" id="PF06580">
    <property type="entry name" value="His_kinase"/>
    <property type="match status" value="1"/>
</dbReference>
<dbReference type="InterPro" id="IPR050640">
    <property type="entry name" value="Bact_2-comp_sensor_kinase"/>
</dbReference>
<proteinExistence type="predicted"/>
<evidence type="ECO:0000313" key="5">
    <source>
        <dbReference type="Proteomes" id="UP000184543"/>
    </source>
</evidence>
<gene>
    <name evidence="4" type="ORF">SAMN04488513_11047</name>
</gene>
<evidence type="ECO:0000256" key="2">
    <source>
        <dbReference type="SAM" id="Phobius"/>
    </source>
</evidence>
<sequence>MRFSWVPLIFLLPYFAFSQQRQIDSIQGLLADHVQNDSVRLALLNELAYLHYSIDPEEGLRVGDGALLLAKRLNDTVGLATAYSYKGHNYSALGRDTLALEMYGLARDLKRRNNDRAGEARLIYNMGLVYFNQADYRRANDCNQRAYDVFEKEKDSFLMAKMLNSIGINHMYLSQYPRSLEAYLKAKDIYEDLKLTGDLEYVNINSNIGLLYAHLEKFDWAGKYQKYALEGYKKQGFRVGEANALTNLGRLRTQKGMPEEAIGLYEQALAIMEEIHNERGQASALTNIGIAYVELKAYEKALPYFQRTQGIYEKLNNHNNLSIVHRNLGDCYFNLAVGGAKWANLDRAGKNYNLSLDYAEEVHNLSLQYNAFESLAELYRAKGDFERAYDNKARAVVLKDSFNSTDKKEEMARLEAQYQYEGEKTKLQADFEKKEMLAKAEVEKQRVTNKMVVFSSSVFLVALLVAFVMYKKRSDALAAKKLAEFNAQVAETELKALRSQMNPHFIFNALNSISDYMAKNDIAKAEAYLLKFAKLTRAILENSEKKWITLGEDLELMKIYMDIEAMRLNHPLNYSIEVDRQVDPGNTLVPPLLLQPFIENSIWHGISKKNGEGRVDVHVRAEGDFLVCCIDDDGVGRQKKIDMRKENHSMGLKITRNRLEIINRLKRRKGSFKVVDKQVGTLVEVKLPLELQF</sequence>
<evidence type="ECO:0000313" key="4">
    <source>
        <dbReference type="EMBL" id="SHJ84356.1"/>
    </source>
</evidence>
<feature type="domain" description="Signal transduction histidine kinase internal region" evidence="3">
    <location>
        <begin position="492"/>
        <end position="570"/>
    </location>
</feature>
<dbReference type="EMBL" id="FQYU01000010">
    <property type="protein sequence ID" value="SHJ84356.1"/>
    <property type="molecule type" value="Genomic_DNA"/>
</dbReference>
<keyword evidence="2" id="KW-0812">Transmembrane</keyword>
<dbReference type="InterPro" id="IPR011990">
    <property type="entry name" value="TPR-like_helical_dom_sf"/>
</dbReference>
<dbReference type="Proteomes" id="UP000184543">
    <property type="component" value="Unassembled WGS sequence"/>
</dbReference>
<dbReference type="PROSITE" id="PS50005">
    <property type="entry name" value="TPR"/>
    <property type="match status" value="3"/>
</dbReference>
<keyword evidence="2" id="KW-1133">Transmembrane helix</keyword>
<feature type="repeat" description="TPR" evidence="1">
    <location>
        <begin position="242"/>
        <end position="275"/>
    </location>
</feature>
<keyword evidence="1" id="KW-0802">TPR repeat</keyword>
<feature type="repeat" description="TPR" evidence="1">
    <location>
        <begin position="282"/>
        <end position="315"/>
    </location>
</feature>
<dbReference type="InterPro" id="IPR036890">
    <property type="entry name" value="HATPase_C_sf"/>
</dbReference>
<dbReference type="Pfam" id="PF13424">
    <property type="entry name" value="TPR_12"/>
    <property type="match status" value="3"/>
</dbReference>
<dbReference type="Gene3D" id="3.30.565.10">
    <property type="entry name" value="Histidine kinase-like ATPase, C-terminal domain"/>
    <property type="match status" value="1"/>
</dbReference>
<reference evidence="5" key="1">
    <citation type="submission" date="2016-11" db="EMBL/GenBank/DDBJ databases">
        <authorList>
            <person name="Varghese N."/>
            <person name="Submissions S."/>
        </authorList>
    </citation>
    <scope>NUCLEOTIDE SEQUENCE [LARGE SCALE GENOMIC DNA]</scope>
    <source>
        <strain evidence="5">DSM 19858</strain>
    </source>
</reference>
<dbReference type="GO" id="GO:0000155">
    <property type="term" value="F:phosphorelay sensor kinase activity"/>
    <property type="evidence" value="ECO:0007669"/>
    <property type="project" value="InterPro"/>
</dbReference>
<dbReference type="AlphaFoldDB" id="A0A1M6MLU3"/>
<organism evidence="4 5">
    <name type="scientific">Pseudozobellia thermophila</name>
    <dbReference type="NCBI Taxonomy" id="192903"/>
    <lineage>
        <taxon>Bacteria</taxon>
        <taxon>Pseudomonadati</taxon>
        <taxon>Bacteroidota</taxon>
        <taxon>Flavobacteriia</taxon>
        <taxon>Flavobacteriales</taxon>
        <taxon>Flavobacteriaceae</taxon>
        <taxon>Pseudozobellia</taxon>
    </lineage>
</organism>
<dbReference type="InterPro" id="IPR010559">
    <property type="entry name" value="Sig_transdc_His_kin_internal"/>
</dbReference>